<proteinExistence type="predicted"/>
<dbReference type="Proteomes" id="UP001164761">
    <property type="component" value="Chromosome"/>
</dbReference>
<evidence type="ECO:0000313" key="1">
    <source>
        <dbReference type="EMBL" id="WAH43437.1"/>
    </source>
</evidence>
<reference evidence="1" key="1">
    <citation type="submission" date="2022-08" db="EMBL/GenBank/DDBJ databases">
        <title>Alicyclobacillus fastidiosus DSM 17978, complete genome.</title>
        <authorList>
            <person name="Wang Q."/>
            <person name="Cai R."/>
            <person name="Wang Z."/>
        </authorList>
    </citation>
    <scope>NUCLEOTIDE SEQUENCE</scope>
    <source>
        <strain evidence="1">DSM 17978</strain>
    </source>
</reference>
<dbReference type="RefSeq" id="WP_268007320.1">
    <property type="nucleotide sequence ID" value="NZ_BSUT01000001.1"/>
</dbReference>
<accession>A0ABY6ZKP0</accession>
<dbReference type="EMBL" id="CP104067">
    <property type="protein sequence ID" value="WAH43437.1"/>
    <property type="molecule type" value="Genomic_DNA"/>
</dbReference>
<protein>
    <submittedName>
        <fullName evidence="1">Uncharacterized protein</fullName>
    </submittedName>
</protein>
<keyword evidence="2" id="KW-1185">Reference proteome</keyword>
<evidence type="ECO:0000313" key="2">
    <source>
        <dbReference type="Proteomes" id="UP001164761"/>
    </source>
</evidence>
<organism evidence="1 2">
    <name type="scientific">Alicyclobacillus fastidiosus</name>
    <dbReference type="NCBI Taxonomy" id="392011"/>
    <lineage>
        <taxon>Bacteria</taxon>
        <taxon>Bacillati</taxon>
        <taxon>Bacillota</taxon>
        <taxon>Bacilli</taxon>
        <taxon>Bacillales</taxon>
        <taxon>Alicyclobacillaceae</taxon>
        <taxon>Alicyclobacillus</taxon>
    </lineage>
</organism>
<gene>
    <name evidence="1" type="ORF">NZD89_08650</name>
</gene>
<sequence length="67" mass="7881">MSEMREDHRLYVMSSYIEGEVSQYWITTEDGMSMLCSDIWNHQGRSLQSSLLNLEGRRVRVTIEPLD</sequence>
<name>A0ABY6ZKP0_9BACL</name>